<dbReference type="GO" id="GO:0016887">
    <property type="term" value="F:ATP hydrolysis activity"/>
    <property type="evidence" value="ECO:0007669"/>
    <property type="project" value="InterPro"/>
</dbReference>
<name>A0A1H4GDI2_9GAMM</name>
<proteinExistence type="inferred from homology"/>
<organism evidence="4 5">
    <name type="scientific">Marinobacterium iners DSM 11526</name>
    <dbReference type="NCBI Taxonomy" id="1122198"/>
    <lineage>
        <taxon>Bacteria</taxon>
        <taxon>Pseudomonadati</taxon>
        <taxon>Pseudomonadota</taxon>
        <taxon>Gammaproteobacteria</taxon>
        <taxon>Oceanospirillales</taxon>
        <taxon>Oceanospirillaceae</taxon>
        <taxon>Marinobacterium</taxon>
    </lineage>
</organism>
<evidence type="ECO:0000259" key="3">
    <source>
        <dbReference type="Pfam" id="PF00437"/>
    </source>
</evidence>
<dbReference type="InterPro" id="IPR001482">
    <property type="entry name" value="T2SS/T4SS_dom"/>
</dbReference>
<comment type="similarity">
    <text evidence="1">Belongs to the GSP E family.</text>
</comment>
<dbReference type="PANTHER" id="PTHR30486:SF15">
    <property type="entry name" value="TYPE II_IV SECRETION SYSTEM ATPASE"/>
    <property type="match status" value="1"/>
</dbReference>
<dbReference type="SUPFAM" id="SSF49879">
    <property type="entry name" value="SMAD/FHA domain"/>
    <property type="match status" value="1"/>
</dbReference>
<dbReference type="InterPro" id="IPR008984">
    <property type="entry name" value="SMAD_FHA_dom_sf"/>
</dbReference>
<dbReference type="PANTHER" id="PTHR30486">
    <property type="entry name" value="TWITCHING MOTILITY PROTEIN PILT"/>
    <property type="match status" value="1"/>
</dbReference>
<evidence type="ECO:0000256" key="1">
    <source>
        <dbReference type="ARBA" id="ARBA00006611"/>
    </source>
</evidence>
<accession>A0A1H4GDI2</accession>
<dbReference type="CDD" id="cd00060">
    <property type="entry name" value="FHA"/>
    <property type="match status" value="1"/>
</dbReference>
<feature type="region of interest" description="Disordered" evidence="2">
    <location>
        <begin position="101"/>
        <end position="125"/>
    </location>
</feature>
<feature type="compositionally biased region" description="Basic and acidic residues" evidence="2">
    <location>
        <begin position="104"/>
        <end position="125"/>
    </location>
</feature>
<dbReference type="Gene3D" id="2.60.200.20">
    <property type="match status" value="1"/>
</dbReference>
<dbReference type="InterPro" id="IPR027417">
    <property type="entry name" value="P-loop_NTPase"/>
</dbReference>
<dbReference type="Gene3D" id="3.30.450.380">
    <property type="match status" value="1"/>
</dbReference>
<protein>
    <submittedName>
        <fullName evidence="4">Pilus assembly protein CpaF</fullName>
    </submittedName>
</protein>
<evidence type="ECO:0000313" key="5">
    <source>
        <dbReference type="Proteomes" id="UP000242469"/>
    </source>
</evidence>
<dbReference type="STRING" id="1122198.SAMN02745729_11597"/>
<feature type="domain" description="Bacterial type II secretion system protein E" evidence="3">
    <location>
        <begin position="219"/>
        <end position="495"/>
    </location>
</feature>
<dbReference type="Gene3D" id="3.40.50.300">
    <property type="entry name" value="P-loop containing nucleotide triphosphate hydrolases"/>
    <property type="match status" value="1"/>
</dbReference>
<dbReference type="SUPFAM" id="SSF52540">
    <property type="entry name" value="P-loop containing nucleoside triphosphate hydrolases"/>
    <property type="match status" value="1"/>
</dbReference>
<dbReference type="Proteomes" id="UP000242469">
    <property type="component" value="Unassembled WGS sequence"/>
</dbReference>
<evidence type="ECO:0000313" key="4">
    <source>
        <dbReference type="EMBL" id="SEB07666.1"/>
    </source>
</evidence>
<gene>
    <name evidence="4" type="ORF">SAMN02745729_11597</name>
</gene>
<dbReference type="AlphaFoldDB" id="A0A1H4GDI2"/>
<reference evidence="5" key="1">
    <citation type="submission" date="2016-10" db="EMBL/GenBank/DDBJ databases">
        <authorList>
            <person name="Varghese N."/>
            <person name="Submissions S."/>
        </authorList>
    </citation>
    <scope>NUCLEOTIDE SEQUENCE [LARGE SCALE GENOMIC DNA]</scope>
    <source>
        <strain evidence="5">DSM 11526</strain>
    </source>
</reference>
<dbReference type="InterPro" id="IPR050921">
    <property type="entry name" value="T4SS_GSP_E_ATPase"/>
</dbReference>
<evidence type="ECO:0000256" key="2">
    <source>
        <dbReference type="SAM" id="MobiDB-lite"/>
    </source>
</evidence>
<dbReference type="CDD" id="cd01130">
    <property type="entry name" value="VirB11-like_ATPase"/>
    <property type="match status" value="1"/>
</dbReference>
<sequence length="577" mass="63943">MFTLEINSASESPQRRELDPGVYKIGRSIWSDIRIKSGTLLKHHMTLAVQEDGFKLIAFGELEVNGRPAQSLITPKSGTRCRVGDVELVFIHPYKTAEELLDESDSRYEESRAQVQPEKPKEDREIPATISPVAPTVSPSAQDIKDSQAWIATKKALQKAILEKMDLYKRGIIDGLNDEDLRAEATDTAQSILASQHIEVPAHLNKRLLIQETVAESIGLGPLEPLLADNTVSEVMINGPDQIYLERNGKIERSSTRFTGNSSLLSVIERIVSPLGRRIDEGSPMVDARLKDGSRVNAIIPPLSLIGPVVTIRKFSAEKYNLDKLVGFGSLSPEMARFLEICVRHRKNIVVCGGTGSGKTTFLNALSDCIPHFERIITIEDAAELQLAQEHVISLESRPANVEKTGEVTIRDLVKNSLRMRPDRIIVGECRGAEALDMLQAMNTGHEGSMTTAHSNSPRDLLSRLEVMVLMSGMDLPVRVIREQIASAVDIIVHQSRFSDGRRRVTSIVEVDGMEEDVVLMQKLFEFRQSSIDADGRLHGEFKSLGIAPRFYTELQEAGVELDRSIFMSTANETSTC</sequence>
<dbReference type="Pfam" id="PF00437">
    <property type="entry name" value="T2SSE"/>
    <property type="match status" value="1"/>
</dbReference>
<dbReference type="EMBL" id="FNRJ01000015">
    <property type="protein sequence ID" value="SEB07666.1"/>
    <property type="molecule type" value="Genomic_DNA"/>
</dbReference>
<keyword evidence="5" id="KW-1185">Reference proteome</keyword>